<evidence type="ECO:0000256" key="4">
    <source>
        <dbReference type="ARBA" id="ARBA00022692"/>
    </source>
</evidence>
<dbReference type="CDD" id="cd16917">
    <property type="entry name" value="HATPase_UhpB-NarQ-NarX-like"/>
    <property type="match status" value="1"/>
</dbReference>
<dbReference type="PANTHER" id="PTHR24421">
    <property type="entry name" value="NITRATE/NITRITE SENSOR PROTEIN NARX-RELATED"/>
    <property type="match status" value="1"/>
</dbReference>
<dbReference type="SUPFAM" id="SSF55874">
    <property type="entry name" value="ATPase domain of HSP90 chaperone/DNA topoisomerase II/histidine kinase"/>
    <property type="match status" value="1"/>
</dbReference>
<keyword evidence="8 9" id="KW-0472">Membrane</keyword>
<evidence type="ECO:0000259" key="10">
    <source>
        <dbReference type="SMART" id="SM00387"/>
    </source>
</evidence>
<dbReference type="InterPro" id="IPR003594">
    <property type="entry name" value="HATPase_dom"/>
</dbReference>
<dbReference type="GO" id="GO:0016301">
    <property type="term" value="F:kinase activity"/>
    <property type="evidence" value="ECO:0007669"/>
    <property type="project" value="UniProtKB-KW"/>
</dbReference>
<feature type="transmembrane region" description="Helical" evidence="9">
    <location>
        <begin position="38"/>
        <end position="60"/>
    </location>
</feature>
<feature type="transmembrane region" description="Helical" evidence="9">
    <location>
        <begin position="196"/>
        <end position="216"/>
    </location>
</feature>
<comment type="caution">
    <text evidence="11">The sequence shown here is derived from an EMBL/GenBank/DDBJ whole genome shotgun (WGS) entry which is preliminary data.</text>
</comment>
<feature type="transmembrane region" description="Helical" evidence="9">
    <location>
        <begin position="67"/>
        <end position="87"/>
    </location>
</feature>
<dbReference type="Gene3D" id="3.30.565.10">
    <property type="entry name" value="Histidine kinase-like ATPase, C-terminal domain"/>
    <property type="match status" value="1"/>
</dbReference>
<dbReference type="Pfam" id="PF02518">
    <property type="entry name" value="HATPase_c"/>
    <property type="match status" value="1"/>
</dbReference>
<keyword evidence="5 11" id="KW-0418">Kinase</keyword>
<evidence type="ECO:0000313" key="12">
    <source>
        <dbReference type="Proteomes" id="UP001519332"/>
    </source>
</evidence>
<dbReference type="RefSeq" id="WP_209633910.1">
    <property type="nucleotide sequence ID" value="NZ_JAGINW010000001.1"/>
</dbReference>
<feature type="transmembrane region" description="Helical" evidence="9">
    <location>
        <begin position="259"/>
        <end position="276"/>
    </location>
</feature>
<dbReference type="Pfam" id="PF07730">
    <property type="entry name" value="HisKA_3"/>
    <property type="match status" value="1"/>
</dbReference>
<keyword evidence="2" id="KW-1003">Cell membrane</keyword>
<evidence type="ECO:0000313" key="11">
    <source>
        <dbReference type="EMBL" id="MBP2320091.1"/>
    </source>
</evidence>
<proteinExistence type="predicted"/>
<name>A0ABS4T742_9PSEU</name>
<sequence>MPHSAHRLTTWLTWVLLTVAVSVATVSVVLTAVNGRHWWYALANVAMSAALAVCGALLATRRSRNPIGWLLLVGGLAHAVTAVALPLNYAPGLHAWVLSLALLLPLALLLFPTGRLPGPSWQMLVWALLVATPMVVIDWMPARVVESVLAAAVLASLVVRYLRGDEVLRRQLLWPVLALIGNALAFLPWLMRLGPIPLLITPVLVPAAITIALLRYRLLDIRLVVSRALLYLLLTVGVIALYSGVVLVIGRALNLETHLGVAALSAVAVAVLFNPVRTRLQRVLDRTLYGHRRDPVRALSHLSARLDAEMGSLDDLLTAVRDALQLPYVAFRLRGREVAASGSAAGVLEIIPLAASGTASGEMVIGVRPGQSRLGSQDVHVLSVLAIPLGVALRATMLSEELQQSRERIVAAREEERRRLRRDLHDGLGPTLSGVAYATDAVRNLARSDPDTAVDLLMRLRGDIGDAIVEIRRLVEGLRPPALDELGLVGALHREAERLSYQDGGRPLTVSVDAPPDMPELPAAIEVAAYRISAEALNNAAKHSGAENVRVRITVGDELHIQVRDNGTPGPDGWLPGVGLASMSERAAEVGGRCEARPGPDGGNVEAVLPLKPW</sequence>
<reference evidence="11 12" key="1">
    <citation type="submission" date="2021-03" db="EMBL/GenBank/DDBJ databases">
        <title>Sequencing the genomes of 1000 actinobacteria strains.</title>
        <authorList>
            <person name="Klenk H.-P."/>
        </authorList>
    </citation>
    <scope>NUCLEOTIDE SEQUENCE [LARGE SCALE GENOMIC DNA]</scope>
    <source>
        <strain evidence="11 12">DSM 46670</strain>
    </source>
</reference>
<gene>
    <name evidence="11" type="ORF">JOF56_000476</name>
</gene>
<evidence type="ECO:0000256" key="1">
    <source>
        <dbReference type="ARBA" id="ARBA00004651"/>
    </source>
</evidence>
<evidence type="ECO:0000256" key="8">
    <source>
        <dbReference type="ARBA" id="ARBA00023136"/>
    </source>
</evidence>
<dbReference type="InterPro" id="IPR050482">
    <property type="entry name" value="Sensor_HK_TwoCompSys"/>
</dbReference>
<evidence type="ECO:0000256" key="5">
    <source>
        <dbReference type="ARBA" id="ARBA00022777"/>
    </source>
</evidence>
<keyword evidence="3" id="KW-0808">Transferase</keyword>
<feature type="transmembrane region" description="Helical" evidence="9">
    <location>
        <begin position="93"/>
        <end position="111"/>
    </location>
</feature>
<dbReference type="InterPro" id="IPR011712">
    <property type="entry name" value="Sig_transdc_His_kin_sub3_dim/P"/>
</dbReference>
<feature type="transmembrane region" description="Helical" evidence="9">
    <location>
        <begin position="147"/>
        <end position="163"/>
    </location>
</feature>
<protein>
    <submittedName>
        <fullName evidence="11">Signal transduction histidine kinase</fullName>
    </submittedName>
</protein>
<feature type="domain" description="Histidine kinase/HSP90-like ATPase" evidence="10">
    <location>
        <begin position="524"/>
        <end position="613"/>
    </location>
</feature>
<dbReference type="Proteomes" id="UP001519332">
    <property type="component" value="Unassembled WGS sequence"/>
</dbReference>
<evidence type="ECO:0000256" key="2">
    <source>
        <dbReference type="ARBA" id="ARBA00022475"/>
    </source>
</evidence>
<evidence type="ECO:0000256" key="7">
    <source>
        <dbReference type="ARBA" id="ARBA00023012"/>
    </source>
</evidence>
<comment type="subcellular location">
    <subcellularLocation>
        <location evidence="1">Cell membrane</location>
        <topology evidence="1">Multi-pass membrane protein</topology>
    </subcellularLocation>
</comment>
<keyword evidence="4 9" id="KW-0812">Transmembrane</keyword>
<feature type="transmembrane region" description="Helical" evidence="9">
    <location>
        <begin position="12"/>
        <end position="32"/>
    </location>
</feature>
<keyword evidence="6 9" id="KW-1133">Transmembrane helix</keyword>
<feature type="transmembrane region" description="Helical" evidence="9">
    <location>
        <begin position="123"/>
        <end position="141"/>
    </location>
</feature>
<dbReference type="InterPro" id="IPR036890">
    <property type="entry name" value="HATPase_C_sf"/>
</dbReference>
<evidence type="ECO:0000256" key="9">
    <source>
        <dbReference type="SAM" id="Phobius"/>
    </source>
</evidence>
<dbReference type="EMBL" id="JAGINW010000001">
    <property type="protein sequence ID" value="MBP2320091.1"/>
    <property type="molecule type" value="Genomic_DNA"/>
</dbReference>
<feature type="transmembrane region" description="Helical" evidence="9">
    <location>
        <begin position="228"/>
        <end position="253"/>
    </location>
</feature>
<dbReference type="Gene3D" id="1.20.5.1930">
    <property type="match status" value="1"/>
</dbReference>
<dbReference type="SMART" id="SM00387">
    <property type="entry name" value="HATPase_c"/>
    <property type="match status" value="1"/>
</dbReference>
<feature type="transmembrane region" description="Helical" evidence="9">
    <location>
        <begin position="172"/>
        <end position="190"/>
    </location>
</feature>
<keyword evidence="12" id="KW-1185">Reference proteome</keyword>
<keyword evidence="7" id="KW-0902">Two-component regulatory system</keyword>
<evidence type="ECO:0000256" key="3">
    <source>
        <dbReference type="ARBA" id="ARBA00022679"/>
    </source>
</evidence>
<accession>A0ABS4T742</accession>
<organism evidence="11 12">
    <name type="scientific">Kibdelosporangium banguiense</name>
    <dbReference type="NCBI Taxonomy" id="1365924"/>
    <lineage>
        <taxon>Bacteria</taxon>
        <taxon>Bacillati</taxon>
        <taxon>Actinomycetota</taxon>
        <taxon>Actinomycetes</taxon>
        <taxon>Pseudonocardiales</taxon>
        <taxon>Pseudonocardiaceae</taxon>
        <taxon>Kibdelosporangium</taxon>
    </lineage>
</organism>
<dbReference type="PANTHER" id="PTHR24421:SF37">
    <property type="entry name" value="SENSOR HISTIDINE KINASE NARS"/>
    <property type="match status" value="1"/>
</dbReference>
<evidence type="ECO:0000256" key="6">
    <source>
        <dbReference type="ARBA" id="ARBA00022989"/>
    </source>
</evidence>